<name>A0ABY0EGW0_9BACT</name>
<feature type="domain" description="CD-NTase associated protein 4-like DNA endonuclease" evidence="2">
    <location>
        <begin position="15"/>
        <end position="209"/>
    </location>
</feature>
<gene>
    <name evidence="3" type="ORF">CP959_06355</name>
</gene>
<evidence type="ECO:0000256" key="1">
    <source>
        <dbReference type="SAM" id="Coils"/>
    </source>
</evidence>
<evidence type="ECO:0000313" key="3">
    <source>
        <dbReference type="EMBL" id="RXI25918.1"/>
    </source>
</evidence>
<protein>
    <recommendedName>
        <fullName evidence="2">CD-NTase associated protein 4-like DNA endonuclease domain-containing protein</fullName>
    </recommendedName>
</protein>
<dbReference type="Proteomes" id="UP000290580">
    <property type="component" value="Unassembled WGS sequence"/>
</dbReference>
<sequence>MRGKSLVAKNKYSNSGVEGSSGYEFQKHCALYILLEQYNDIKDSKYFICLEHYEDFLFVYMNKDEIINKIETYQAKKSTKKWTIRNKDFEEIIIKILNVGMDLRTDDIEKCDSYFHNLHFISNREIDILKEVANERRKLISYSELKEEAKKKIKSFIENKHIEELECLKFKYIPLSTDANGQKNQLVGKFIEVFNDKVISPQSAVETILSLFRKIELTFNQNNNVSINDKSKRIDNNQINEVLNIINTKQKAFNLWRSKKDDIVSAMNIPYNEQEEFSRSFNNSFDLFKDLKQVEHIKIYKFVENEVPNLHFFHDYEGLKILLDNFIDKENTTLTPVQLKATIYAAFVELFVKE</sequence>
<keyword evidence="1" id="KW-0175">Coiled coil</keyword>
<dbReference type="Pfam" id="PF14130">
    <property type="entry name" value="Cap4_nuclease"/>
    <property type="match status" value="1"/>
</dbReference>
<reference evidence="3 4" key="1">
    <citation type="submission" date="2017-09" db="EMBL/GenBank/DDBJ databases">
        <title>Genomics of the genus Arcobacter.</title>
        <authorList>
            <person name="Perez-Cataluna A."/>
            <person name="Figueras M.J."/>
            <person name="Salas-Masso N."/>
        </authorList>
    </citation>
    <scope>NUCLEOTIDE SEQUENCE [LARGE SCALE GENOMIC DNA]</scope>
    <source>
        <strain evidence="3 4">LMG 6621</strain>
    </source>
</reference>
<evidence type="ECO:0000313" key="4">
    <source>
        <dbReference type="Proteomes" id="UP000290580"/>
    </source>
</evidence>
<organism evidence="3 4">
    <name type="scientific">Aliarcobacter skirrowii CCUG 10374</name>
    <dbReference type="NCBI Taxonomy" id="1032239"/>
    <lineage>
        <taxon>Bacteria</taxon>
        <taxon>Pseudomonadati</taxon>
        <taxon>Campylobacterota</taxon>
        <taxon>Epsilonproteobacteria</taxon>
        <taxon>Campylobacterales</taxon>
        <taxon>Arcobacteraceae</taxon>
        <taxon>Aliarcobacter</taxon>
    </lineage>
</organism>
<keyword evidence="4" id="KW-1185">Reference proteome</keyword>
<feature type="coiled-coil region" evidence="1">
    <location>
        <begin position="132"/>
        <end position="166"/>
    </location>
</feature>
<accession>A0ABY0EGW0</accession>
<comment type="caution">
    <text evidence="3">The sequence shown here is derived from an EMBL/GenBank/DDBJ whole genome shotgun (WGS) entry which is preliminary data.</text>
</comment>
<proteinExistence type="predicted"/>
<dbReference type="EMBL" id="NXIC01000003">
    <property type="protein sequence ID" value="RXI25918.1"/>
    <property type="molecule type" value="Genomic_DNA"/>
</dbReference>
<dbReference type="InterPro" id="IPR025382">
    <property type="entry name" value="Cap4-like_endonuclease_dom"/>
</dbReference>
<evidence type="ECO:0000259" key="2">
    <source>
        <dbReference type="Pfam" id="PF14130"/>
    </source>
</evidence>